<gene>
    <name evidence="3" type="ORF">OG515_24360</name>
</gene>
<evidence type="ECO:0000313" key="4">
    <source>
        <dbReference type="Proteomes" id="UP001432060"/>
    </source>
</evidence>
<dbReference type="Proteomes" id="UP001432060">
    <property type="component" value="Chromosome"/>
</dbReference>
<protein>
    <recommendedName>
        <fullName evidence="2">DUF6542 domain-containing protein</fullName>
    </recommendedName>
</protein>
<reference evidence="3" key="1">
    <citation type="submission" date="2022-10" db="EMBL/GenBank/DDBJ databases">
        <title>The complete genomes of actinobacterial strains from the NBC collection.</title>
        <authorList>
            <person name="Joergensen T.S."/>
            <person name="Alvarez Arevalo M."/>
            <person name="Sterndorff E.B."/>
            <person name="Faurdal D."/>
            <person name="Vuksanovic O."/>
            <person name="Mourched A.-S."/>
            <person name="Charusanti P."/>
            <person name="Shaw S."/>
            <person name="Blin K."/>
            <person name="Weber T."/>
        </authorList>
    </citation>
    <scope>NUCLEOTIDE SEQUENCE</scope>
    <source>
        <strain evidence="3">NBC_00668</strain>
    </source>
</reference>
<keyword evidence="4" id="KW-1185">Reference proteome</keyword>
<keyword evidence="1" id="KW-0812">Transmembrane</keyword>
<organism evidence="3 4">
    <name type="scientific">Streptomyces melanogenes</name>
    <dbReference type="NCBI Taxonomy" id="67326"/>
    <lineage>
        <taxon>Bacteria</taxon>
        <taxon>Bacillati</taxon>
        <taxon>Actinomycetota</taxon>
        <taxon>Actinomycetes</taxon>
        <taxon>Kitasatosporales</taxon>
        <taxon>Streptomycetaceae</taxon>
        <taxon>Streptomyces</taxon>
    </lineage>
</organism>
<feature type="transmembrane region" description="Helical" evidence="1">
    <location>
        <begin position="53"/>
        <end position="70"/>
    </location>
</feature>
<evidence type="ECO:0000256" key="1">
    <source>
        <dbReference type="SAM" id="Phobius"/>
    </source>
</evidence>
<proteinExistence type="predicted"/>
<feature type="transmembrane region" description="Helical" evidence="1">
    <location>
        <begin position="27"/>
        <end position="47"/>
    </location>
</feature>
<sequence length="151" mass="15654">MYRVAARPAPPFVLALRRLPQPRLTSLGGGLFAAAVMFLLGCLDWLIFDGSPAVYGVLFLPVSAVTALWVRPADLVSAPISVPIAFAFGIVPIAGGSGGLGGQAMAVVTALALHAGWLYGGTLVAGLIASVRKLRLMGRRRARPAGPGPRR</sequence>
<evidence type="ECO:0000259" key="2">
    <source>
        <dbReference type="Pfam" id="PF20177"/>
    </source>
</evidence>
<keyword evidence="1" id="KW-1133">Transmembrane helix</keyword>
<evidence type="ECO:0000313" key="3">
    <source>
        <dbReference type="EMBL" id="WUT87687.1"/>
    </source>
</evidence>
<feature type="transmembrane region" description="Helical" evidence="1">
    <location>
        <begin position="82"/>
        <end position="100"/>
    </location>
</feature>
<name>A0ABZ1XXP1_9ACTN</name>
<dbReference type="EMBL" id="CP109019">
    <property type="protein sequence ID" value="WUT87687.1"/>
    <property type="molecule type" value="Genomic_DNA"/>
</dbReference>
<accession>A0ABZ1XXP1</accession>
<dbReference type="InterPro" id="IPR046672">
    <property type="entry name" value="DUF6542"/>
</dbReference>
<feature type="domain" description="DUF6542" evidence="2">
    <location>
        <begin position="23"/>
        <end position="135"/>
    </location>
</feature>
<feature type="transmembrane region" description="Helical" evidence="1">
    <location>
        <begin position="106"/>
        <end position="131"/>
    </location>
</feature>
<keyword evidence="1" id="KW-0472">Membrane</keyword>
<dbReference type="Pfam" id="PF20177">
    <property type="entry name" value="DUF6542"/>
    <property type="match status" value="1"/>
</dbReference>